<dbReference type="Proteomes" id="UP000202170">
    <property type="component" value="Segment"/>
</dbReference>
<proteinExistence type="predicted"/>
<protein>
    <submittedName>
        <fullName evidence="1">Uncharacterized protein</fullName>
    </submittedName>
</protein>
<gene>
    <name evidence="1" type="primary">148</name>
    <name evidence="1" type="ORF">SEA_BANTAM_148</name>
</gene>
<accession>A0A1B3AYL3</accession>
<dbReference type="EMBL" id="KX557272">
    <property type="protein sequence ID" value="AOE43837.1"/>
    <property type="molecule type" value="Genomic_DNA"/>
</dbReference>
<dbReference type="GeneID" id="29080412"/>
<reference evidence="2" key="1">
    <citation type="submission" date="2016-07" db="EMBL/GenBank/DDBJ databases">
        <authorList>
            <person name="Florea S."/>
            <person name="Webb J.S."/>
            <person name="Jaromczyk J."/>
            <person name="Schardl C.L."/>
        </authorList>
    </citation>
    <scope>NUCLEOTIDE SEQUENCE [LARGE SCALE GENOMIC DNA]</scope>
</reference>
<evidence type="ECO:0000313" key="2">
    <source>
        <dbReference type="Proteomes" id="UP000202170"/>
    </source>
</evidence>
<dbReference type="RefSeq" id="YP_009287616.1">
    <property type="nucleotide sequence ID" value="NC_031074.1"/>
</dbReference>
<sequence length="258" mass="29205">MGQVLQTGVVVEDFGSTMTHVNHIDTYSVFDLGSDNHIEGEQDHIAEWLGVDFAAIEDVTWWEYFDIDWDMQSFIEWLAEASIYAIQQALPHELIRNGDKAPIWKSTDPVILDVEWTGETWSPREYNFTTDGYMARWTIDADALNRWLDDNEITIEDGRGISGFIRTADDETWYMARAIREYLSREVFPGDLEYEHAIWEQMTTDAVEMDMCQVTLTEEGAAAAIAAGADPDEVARFTERTLLAAMEARKAAAEAGAA</sequence>
<organism evidence="1 2">
    <name type="scientific">Gordonia phage Bantam</name>
    <dbReference type="NCBI Taxonomy" id="1887641"/>
    <lineage>
        <taxon>Viruses</taxon>
        <taxon>Duplodnaviria</taxon>
        <taxon>Heunggongvirae</taxon>
        <taxon>Uroviricota</taxon>
        <taxon>Caudoviricetes</taxon>
        <taxon>Bantamvirus</taxon>
        <taxon>Bantamvirus bantam</taxon>
    </lineage>
</organism>
<name>A0A1B3AYL3_9CAUD</name>
<dbReference type="KEGG" id="vg:29080412"/>
<evidence type="ECO:0000313" key="1">
    <source>
        <dbReference type="EMBL" id="AOE43837.1"/>
    </source>
</evidence>
<keyword evidence="2" id="KW-1185">Reference proteome</keyword>